<protein>
    <submittedName>
        <fullName evidence="7">Sulfite dehydrogenase</fullName>
    </submittedName>
</protein>
<dbReference type="AlphaFoldDB" id="A0A2S6N532"/>
<dbReference type="PANTHER" id="PTHR19372:SF7">
    <property type="entry name" value="SULFITE OXIDASE, MITOCHONDRIAL"/>
    <property type="match status" value="1"/>
</dbReference>
<feature type="domain" description="Moybdenum cofactor oxidoreductase dimerisation" evidence="6">
    <location>
        <begin position="287"/>
        <end position="399"/>
    </location>
</feature>
<dbReference type="GO" id="GO:0008482">
    <property type="term" value="F:sulfite oxidase activity"/>
    <property type="evidence" value="ECO:0007669"/>
    <property type="project" value="TreeGrafter"/>
</dbReference>
<evidence type="ECO:0000256" key="2">
    <source>
        <dbReference type="ARBA" id="ARBA00022505"/>
    </source>
</evidence>
<dbReference type="Pfam" id="PF03404">
    <property type="entry name" value="Mo-co_dimer"/>
    <property type="match status" value="1"/>
</dbReference>
<comment type="cofactor">
    <cofactor evidence="1">
        <name>Mo-molybdopterin</name>
        <dbReference type="ChEBI" id="CHEBI:71302"/>
    </cofactor>
</comment>
<comment type="caution">
    <text evidence="7">The sequence shown here is derived from an EMBL/GenBank/DDBJ whole genome shotgun (WGS) entry which is preliminary data.</text>
</comment>
<evidence type="ECO:0000256" key="4">
    <source>
        <dbReference type="ARBA" id="ARBA00023002"/>
    </source>
</evidence>
<keyword evidence="8" id="KW-1185">Reference proteome</keyword>
<dbReference type="PANTHER" id="PTHR19372">
    <property type="entry name" value="SULFITE REDUCTASE"/>
    <property type="match status" value="1"/>
</dbReference>
<dbReference type="SUPFAM" id="SSF81296">
    <property type="entry name" value="E set domains"/>
    <property type="match status" value="1"/>
</dbReference>
<dbReference type="SUPFAM" id="SSF56524">
    <property type="entry name" value="Oxidoreductase molybdopterin-binding domain"/>
    <property type="match status" value="1"/>
</dbReference>
<dbReference type="RefSeq" id="WP_104520708.1">
    <property type="nucleotide sequence ID" value="NZ_NHRY01000221.1"/>
</dbReference>
<name>A0A2S6N532_RHOGL</name>
<dbReference type="GO" id="GO:0030151">
    <property type="term" value="F:molybdenum ion binding"/>
    <property type="evidence" value="ECO:0007669"/>
    <property type="project" value="InterPro"/>
</dbReference>
<sequence>MTVINPRRGPRRRHVLEGLAAGAVLVPSARATEAPPAIPSWMQAQGADVNAHPYGQPAAFEAEVVRERMKSRTLTAGASFTPLQHLHGTITPNGLFYERDHGGVPTIGPAAYRLLVDGMVDRPMIFTLSDLKRLPAVSARHFMECSGNSGTEWTKPTGRTVQETHGLLSCSEWTGTKLEIVLGIAGVKPGAGWCVAEGGDAAALDRSIPLEHALKIGAMLAYAQNGEALRPEQGYPVRLVLPGFEGNTNIKWLRHLELRRGPAMSKEETAYYTELLPDGKAEQFNFVMRAKSVITYPSGSQKLDGTGFYEISGLAWSGSGRIKAVDVSVDGGKTWQPATLQGPIEPICLTRFRLPWRWNGGSAVLQSRAVDETGYVQPTLKSLVGQYGLHAHYHNNAIQSWQVETSGDVINVHA</sequence>
<dbReference type="OrthoDB" id="9778777at2"/>
<evidence type="ECO:0000256" key="3">
    <source>
        <dbReference type="ARBA" id="ARBA00022723"/>
    </source>
</evidence>
<dbReference type="NCBIfam" id="TIGR04555">
    <property type="entry name" value="sulfite_DH_soxC"/>
    <property type="match status" value="1"/>
</dbReference>
<dbReference type="Gene3D" id="3.90.420.10">
    <property type="entry name" value="Oxidoreductase, molybdopterin-binding domain"/>
    <property type="match status" value="1"/>
</dbReference>
<dbReference type="InterPro" id="IPR036374">
    <property type="entry name" value="OxRdtase_Mopterin-bd_sf"/>
</dbReference>
<dbReference type="InterPro" id="IPR005066">
    <property type="entry name" value="MoCF_OxRdtse_dimer"/>
</dbReference>
<dbReference type="GO" id="GO:0006790">
    <property type="term" value="P:sulfur compound metabolic process"/>
    <property type="evidence" value="ECO:0007669"/>
    <property type="project" value="TreeGrafter"/>
</dbReference>
<accession>A0A2S6N532</accession>
<dbReference type="PRINTS" id="PR00407">
    <property type="entry name" value="EUMOPTERIN"/>
</dbReference>
<dbReference type="Gene3D" id="2.60.40.650">
    <property type="match status" value="1"/>
</dbReference>
<dbReference type="InterPro" id="IPR030835">
    <property type="entry name" value="Sulfite_DH_SoxC"/>
</dbReference>
<dbReference type="InterPro" id="IPR000572">
    <property type="entry name" value="OxRdtase_Mopterin-bd_dom"/>
</dbReference>
<dbReference type="GO" id="GO:0020037">
    <property type="term" value="F:heme binding"/>
    <property type="evidence" value="ECO:0007669"/>
    <property type="project" value="TreeGrafter"/>
</dbReference>
<keyword evidence="3" id="KW-0479">Metal-binding</keyword>
<feature type="domain" description="Oxidoreductase molybdopterin-binding" evidence="5">
    <location>
        <begin position="101"/>
        <end position="263"/>
    </location>
</feature>
<evidence type="ECO:0000313" key="7">
    <source>
        <dbReference type="EMBL" id="PPQ29702.1"/>
    </source>
</evidence>
<evidence type="ECO:0000259" key="6">
    <source>
        <dbReference type="Pfam" id="PF03404"/>
    </source>
</evidence>
<gene>
    <name evidence="7" type="ORF">CCS01_20630</name>
</gene>
<organism evidence="7 8">
    <name type="scientific">Rhodopila globiformis</name>
    <name type="common">Rhodopseudomonas globiformis</name>
    <dbReference type="NCBI Taxonomy" id="1071"/>
    <lineage>
        <taxon>Bacteria</taxon>
        <taxon>Pseudomonadati</taxon>
        <taxon>Pseudomonadota</taxon>
        <taxon>Alphaproteobacteria</taxon>
        <taxon>Acetobacterales</taxon>
        <taxon>Acetobacteraceae</taxon>
        <taxon>Rhodopila</taxon>
    </lineage>
</organism>
<evidence type="ECO:0000313" key="8">
    <source>
        <dbReference type="Proteomes" id="UP000239724"/>
    </source>
</evidence>
<dbReference type="Pfam" id="PF00174">
    <property type="entry name" value="Oxidored_molyb"/>
    <property type="match status" value="1"/>
</dbReference>
<dbReference type="InterPro" id="IPR008335">
    <property type="entry name" value="Mopterin_OxRdtase_euk"/>
</dbReference>
<dbReference type="FunFam" id="3.90.420.10:FF:000006">
    <property type="entry name" value="Sulfur dehydrogenase subunit SoxC"/>
    <property type="match status" value="1"/>
</dbReference>
<dbReference type="InterPro" id="IPR014756">
    <property type="entry name" value="Ig_E-set"/>
</dbReference>
<evidence type="ECO:0000256" key="1">
    <source>
        <dbReference type="ARBA" id="ARBA00001924"/>
    </source>
</evidence>
<keyword evidence="2" id="KW-0500">Molybdenum</keyword>
<dbReference type="EMBL" id="NHRY01000221">
    <property type="protein sequence ID" value="PPQ29702.1"/>
    <property type="molecule type" value="Genomic_DNA"/>
</dbReference>
<keyword evidence="4" id="KW-0560">Oxidoreductase</keyword>
<dbReference type="FunFam" id="2.60.40.650:FF:000004">
    <property type="entry name" value="Sulfite oxidase, putative"/>
    <property type="match status" value="1"/>
</dbReference>
<dbReference type="GO" id="GO:0043546">
    <property type="term" value="F:molybdopterin cofactor binding"/>
    <property type="evidence" value="ECO:0007669"/>
    <property type="project" value="TreeGrafter"/>
</dbReference>
<dbReference type="Proteomes" id="UP000239724">
    <property type="component" value="Unassembled WGS sequence"/>
</dbReference>
<reference evidence="7 8" key="1">
    <citation type="journal article" date="2018" name="Arch. Microbiol.">
        <title>New insights into the metabolic potential of the phototrophic purple bacterium Rhodopila globiformis DSM 161(T) from its draft genome sequence and evidence for a vanadium-dependent nitrogenase.</title>
        <authorList>
            <person name="Imhoff J.F."/>
            <person name="Rahn T."/>
            <person name="Kunzel S."/>
            <person name="Neulinger S.C."/>
        </authorList>
    </citation>
    <scope>NUCLEOTIDE SEQUENCE [LARGE SCALE GENOMIC DNA]</scope>
    <source>
        <strain evidence="7 8">DSM 161</strain>
    </source>
</reference>
<evidence type="ECO:0000259" key="5">
    <source>
        <dbReference type="Pfam" id="PF00174"/>
    </source>
</evidence>
<proteinExistence type="predicted"/>